<dbReference type="PANTHER" id="PTHR11699">
    <property type="entry name" value="ALDEHYDE DEHYDROGENASE-RELATED"/>
    <property type="match status" value="1"/>
</dbReference>
<organism evidence="6 7">
    <name type="scientific">Thermogemmatispora tikiterensis</name>
    <dbReference type="NCBI Taxonomy" id="1825093"/>
    <lineage>
        <taxon>Bacteria</taxon>
        <taxon>Bacillati</taxon>
        <taxon>Chloroflexota</taxon>
        <taxon>Ktedonobacteria</taxon>
        <taxon>Thermogemmatisporales</taxon>
        <taxon>Thermogemmatisporaceae</taxon>
        <taxon>Thermogemmatispora</taxon>
    </lineage>
</organism>
<feature type="active site" evidence="3">
    <location>
        <position position="264"/>
    </location>
</feature>
<dbReference type="PROSITE" id="PS00687">
    <property type="entry name" value="ALDEHYDE_DEHYDR_GLU"/>
    <property type="match status" value="1"/>
</dbReference>
<gene>
    <name evidence="6" type="ORF">A4R35_12260</name>
</gene>
<dbReference type="InterPro" id="IPR015590">
    <property type="entry name" value="Aldehyde_DH_dom"/>
</dbReference>
<comment type="caution">
    <text evidence="6">The sequence shown here is derived from an EMBL/GenBank/DDBJ whole genome shotgun (WGS) entry which is preliminary data.</text>
</comment>
<protein>
    <submittedName>
        <fullName evidence="6">Aldehyde dehydrogenase</fullName>
    </submittedName>
</protein>
<evidence type="ECO:0000256" key="2">
    <source>
        <dbReference type="ARBA" id="ARBA00023002"/>
    </source>
</evidence>
<feature type="domain" description="Aldehyde dehydrogenase" evidence="5">
    <location>
        <begin position="27"/>
        <end position="493"/>
    </location>
</feature>
<dbReference type="Proteomes" id="UP000248706">
    <property type="component" value="Unassembled WGS sequence"/>
</dbReference>
<evidence type="ECO:0000313" key="7">
    <source>
        <dbReference type="Proteomes" id="UP000248706"/>
    </source>
</evidence>
<dbReference type="PROSITE" id="PS00070">
    <property type="entry name" value="ALDEHYDE_DEHYDR_CYS"/>
    <property type="match status" value="1"/>
</dbReference>
<name>A0A328VKI3_9CHLR</name>
<dbReference type="SUPFAM" id="SSF53720">
    <property type="entry name" value="ALDH-like"/>
    <property type="match status" value="1"/>
</dbReference>
<dbReference type="InterPro" id="IPR016162">
    <property type="entry name" value="Ald_DH_N"/>
</dbReference>
<dbReference type="Pfam" id="PF00171">
    <property type="entry name" value="Aldedh"/>
    <property type="match status" value="1"/>
</dbReference>
<dbReference type="RefSeq" id="WP_112429786.1">
    <property type="nucleotide sequence ID" value="NZ_MCIF01000002.1"/>
</dbReference>
<accession>A0A328VKI3</accession>
<keyword evidence="2 4" id="KW-0560">Oxidoreductase</keyword>
<dbReference type="InterPro" id="IPR016160">
    <property type="entry name" value="Ald_DH_CS_CYS"/>
</dbReference>
<comment type="similarity">
    <text evidence="1 4">Belongs to the aldehyde dehydrogenase family.</text>
</comment>
<dbReference type="Gene3D" id="3.40.309.10">
    <property type="entry name" value="Aldehyde Dehydrogenase, Chain A, domain 2"/>
    <property type="match status" value="1"/>
</dbReference>
<dbReference type="InterPro" id="IPR016161">
    <property type="entry name" value="Ald_DH/histidinol_DH"/>
</dbReference>
<reference evidence="6 7" key="1">
    <citation type="submission" date="2016-08" db="EMBL/GenBank/DDBJ databases">
        <title>Analysis of Carbohydrate Active Enzymes in Thermogemmatispora T81 Reveals Carbohydrate Degradation Ability.</title>
        <authorList>
            <person name="Tomazini A."/>
            <person name="Lal S."/>
            <person name="Stott M."/>
            <person name="Henrissat B."/>
            <person name="Polikarpov I."/>
            <person name="Sparling R."/>
            <person name="Levin D.B."/>
        </authorList>
    </citation>
    <scope>NUCLEOTIDE SEQUENCE [LARGE SCALE GENOMIC DNA]</scope>
    <source>
        <strain evidence="6 7">T81</strain>
    </source>
</reference>
<dbReference type="Gene3D" id="3.40.605.10">
    <property type="entry name" value="Aldehyde Dehydrogenase, Chain A, domain 1"/>
    <property type="match status" value="1"/>
</dbReference>
<dbReference type="InterPro" id="IPR029510">
    <property type="entry name" value="Ald_DH_CS_GLU"/>
</dbReference>
<evidence type="ECO:0000256" key="1">
    <source>
        <dbReference type="ARBA" id="ARBA00009986"/>
    </source>
</evidence>
<evidence type="ECO:0000313" key="6">
    <source>
        <dbReference type="EMBL" id="RAQ96310.1"/>
    </source>
</evidence>
<evidence type="ECO:0000256" key="4">
    <source>
        <dbReference type="RuleBase" id="RU003345"/>
    </source>
</evidence>
<dbReference type="GO" id="GO:0016620">
    <property type="term" value="F:oxidoreductase activity, acting on the aldehyde or oxo group of donors, NAD or NADP as acceptor"/>
    <property type="evidence" value="ECO:0007669"/>
    <property type="project" value="InterPro"/>
</dbReference>
<evidence type="ECO:0000256" key="3">
    <source>
        <dbReference type="PROSITE-ProRule" id="PRU10007"/>
    </source>
</evidence>
<sequence length="498" mass="53659">MTQPYVQTDLPARSEPPVFYNFIGGQWRPSASGATFVSTNPAHCSEIIGYYQQSSVADLDEAVRAARQAQPAWAATPAPQRAAILQRAAQILETRQEELAVLMTREMGKILNEARGEVQTAIDVARYIASDGWRAEGETVPSVQRGKLYLTVRQPLGVVGLITPWNFPLAIPAWKTFPALQAGNAVVLKPASDTPLLALKLAQVLQEAGLPDGLFNVVTGPGGTLGEALASHPDVNMISLTGSTEVGRRVAELCGRDLRRCALELGGKNAVIVLEDADLPRAVASVALGAFGTTGQRCTATSRVIVHRAVVSEFSERLIEAAASLRIGDGLREDVDMGPLVNRGRVQAVHEYTELGKHEGARLLYGGNPLREGEYSDGAFYQPTIFGEVQPEMRIAREEIFGPFVSIIPVASYEEAVAVANSTIYGLSTAIFTRSTHYTFRAMRDIQSGLIYVNAPTTRSEIHMPFGGMKASGNGHRELGPNAVADYSEVKTVAVVYE</sequence>
<keyword evidence="7" id="KW-1185">Reference proteome</keyword>
<dbReference type="FunFam" id="3.40.605.10:FF:000007">
    <property type="entry name" value="NAD/NADP-dependent betaine aldehyde dehydrogenase"/>
    <property type="match status" value="1"/>
</dbReference>
<dbReference type="EMBL" id="MCIF01000002">
    <property type="protein sequence ID" value="RAQ96310.1"/>
    <property type="molecule type" value="Genomic_DNA"/>
</dbReference>
<dbReference type="InterPro" id="IPR016163">
    <property type="entry name" value="Ald_DH_C"/>
</dbReference>
<dbReference type="AlphaFoldDB" id="A0A328VKI3"/>
<evidence type="ECO:0000259" key="5">
    <source>
        <dbReference type="Pfam" id="PF00171"/>
    </source>
</evidence>
<proteinExistence type="inferred from homology"/>
<dbReference type="OrthoDB" id="9762913at2"/>